<sequence>MNISKTKSWITQLWHENLLIIPWMLISLAILIVVLIYAPTILPTPIKSKAGSVTIGSEGIIQAIFNQGNVLINLLVPAFILTMIPTYLFSSLWIIFESALFTSGDIYLSVSLLKSSSGYWELAIFSLVVLAEYLTELYLIFLLLKISAAIARDYRDKLKYQYKRFFLVNWFKAVISIGNEYKFNLGIPLILTILIAMIYY</sequence>
<organism evidence="2 3">
    <name type="scientific">Lentilactobacillus kosonis</name>
    <dbReference type="NCBI Taxonomy" id="2810561"/>
    <lineage>
        <taxon>Bacteria</taxon>
        <taxon>Bacillati</taxon>
        <taxon>Bacillota</taxon>
        <taxon>Bacilli</taxon>
        <taxon>Lactobacillales</taxon>
        <taxon>Lactobacillaceae</taxon>
        <taxon>Lentilactobacillus</taxon>
    </lineage>
</organism>
<protein>
    <submittedName>
        <fullName evidence="2">Uncharacterized protein</fullName>
    </submittedName>
</protein>
<dbReference type="AlphaFoldDB" id="A0A401FJ20"/>
<gene>
    <name evidence="2" type="ORF">NBRC111893_432</name>
</gene>
<feature type="transmembrane region" description="Helical" evidence="1">
    <location>
        <begin position="20"/>
        <end position="42"/>
    </location>
</feature>
<dbReference type="Proteomes" id="UP000286974">
    <property type="component" value="Unassembled WGS sequence"/>
</dbReference>
<accession>A0A401FJ20</accession>
<comment type="caution">
    <text evidence="2">The sequence shown here is derived from an EMBL/GenBank/DDBJ whole genome shotgun (WGS) entry which is preliminary data.</text>
</comment>
<reference evidence="2 3" key="1">
    <citation type="submission" date="2017-11" db="EMBL/GenBank/DDBJ databases">
        <title>Draft Genome Sequence of Lactobacillus curieae NBRC 111893 isolated from Koso, a Japanese sugar-Vegetable Fermented Beverage.</title>
        <authorList>
            <person name="Chiou T.Y."/>
            <person name="Oshima K."/>
            <person name="Suda W."/>
            <person name="Hattori M."/>
            <person name="Takahashi T."/>
        </authorList>
    </citation>
    <scope>NUCLEOTIDE SEQUENCE [LARGE SCALE GENOMIC DNA]</scope>
    <source>
        <strain evidence="2 3">NBRC111893</strain>
    </source>
</reference>
<evidence type="ECO:0000256" key="1">
    <source>
        <dbReference type="SAM" id="Phobius"/>
    </source>
</evidence>
<dbReference type="RefSeq" id="WP_125007757.1">
    <property type="nucleotide sequence ID" value="NZ_BEXA01000001.1"/>
</dbReference>
<keyword evidence="1" id="KW-0812">Transmembrane</keyword>
<feature type="transmembrane region" description="Helical" evidence="1">
    <location>
        <begin position="122"/>
        <end position="144"/>
    </location>
</feature>
<feature type="transmembrane region" description="Helical" evidence="1">
    <location>
        <begin position="181"/>
        <end position="199"/>
    </location>
</feature>
<feature type="transmembrane region" description="Helical" evidence="1">
    <location>
        <begin position="70"/>
        <end position="96"/>
    </location>
</feature>
<keyword evidence="1" id="KW-1133">Transmembrane helix</keyword>
<evidence type="ECO:0000313" key="2">
    <source>
        <dbReference type="EMBL" id="GAY72286.1"/>
    </source>
</evidence>
<name>A0A401FJ20_9LACO</name>
<keyword evidence="1" id="KW-0472">Membrane</keyword>
<evidence type="ECO:0000313" key="3">
    <source>
        <dbReference type="Proteomes" id="UP000286974"/>
    </source>
</evidence>
<proteinExistence type="predicted"/>
<keyword evidence="3" id="KW-1185">Reference proteome</keyword>
<dbReference type="EMBL" id="BEXA01000001">
    <property type="protein sequence ID" value="GAY72286.1"/>
    <property type="molecule type" value="Genomic_DNA"/>
</dbReference>